<organism evidence="1">
    <name type="scientific">marine metagenome</name>
    <dbReference type="NCBI Taxonomy" id="408172"/>
    <lineage>
        <taxon>unclassified sequences</taxon>
        <taxon>metagenomes</taxon>
        <taxon>ecological metagenomes</taxon>
    </lineage>
</organism>
<gene>
    <name evidence="1" type="ORF">METZ01_LOCUS459982</name>
</gene>
<protein>
    <submittedName>
        <fullName evidence="1">Uncharacterized protein</fullName>
    </submittedName>
</protein>
<name>A0A383AJ46_9ZZZZ</name>
<accession>A0A383AJ46</accession>
<proteinExistence type="predicted"/>
<reference evidence="1" key="1">
    <citation type="submission" date="2018-05" db="EMBL/GenBank/DDBJ databases">
        <authorList>
            <person name="Lanie J.A."/>
            <person name="Ng W.-L."/>
            <person name="Kazmierczak K.M."/>
            <person name="Andrzejewski T.M."/>
            <person name="Davidsen T.M."/>
            <person name="Wayne K.J."/>
            <person name="Tettelin H."/>
            <person name="Glass J.I."/>
            <person name="Rusch D."/>
            <person name="Podicherti R."/>
            <person name="Tsui H.-C.T."/>
            <person name="Winkler M.E."/>
        </authorList>
    </citation>
    <scope>NUCLEOTIDE SEQUENCE</scope>
</reference>
<evidence type="ECO:0000313" key="1">
    <source>
        <dbReference type="EMBL" id="SVE07128.1"/>
    </source>
</evidence>
<dbReference type="EMBL" id="UINC01192137">
    <property type="protein sequence ID" value="SVE07128.1"/>
    <property type="molecule type" value="Genomic_DNA"/>
</dbReference>
<dbReference type="AlphaFoldDB" id="A0A383AJ46"/>
<sequence length="145" mass="17476">MNTDKQNFQQWLGGNGNLTHAIHITPNKYSDTQMRKYLSWVNSELNETFLSRRFYNFKNQFDRFMFIVFREYQHTDKGRHYHLLVHTPDTVTKHYSGLCFCTRKDAKKINPIPCEYCIEFCLRDIFKELKANIKTTIRNTKTHNE</sequence>